<name>A0AAV9HQD7_9PEZI</name>
<dbReference type="Proteomes" id="UP001321749">
    <property type="component" value="Unassembled WGS sequence"/>
</dbReference>
<feature type="compositionally biased region" description="Polar residues" evidence="1">
    <location>
        <begin position="96"/>
        <end position="106"/>
    </location>
</feature>
<dbReference type="EMBL" id="MU864978">
    <property type="protein sequence ID" value="KAK4462084.1"/>
    <property type="molecule type" value="Genomic_DNA"/>
</dbReference>
<proteinExistence type="predicted"/>
<feature type="compositionally biased region" description="Polar residues" evidence="1">
    <location>
        <begin position="32"/>
        <end position="42"/>
    </location>
</feature>
<gene>
    <name evidence="2" type="ORF">QBC42DRAFT_297167</name>
</gene>
<feature type="region of interest" description="Disordered" evidence="1">
    <location>
        <begin position="1"/>
        <end position="114"/>
    </location>
</feature>
<evidence type="ECO:0000256" key="1">
    <source>
        <dbReference type="SAM" id="MobiDB-lite"/>
    </source>
</evidence>
<protein>
    <submittedName>
        <fullName evidence="2">Uncharacterized protein</fullName>
    </submittedName>
</protein>
<dbReference type="AlphaFoldDB" id="A0AAV9HQD7"/>
<keyword evidence="3" id="KW-1185">Reference proteome</keyword>
<reference evidence="2" key="2">
    <citation type="submission" date="2023-06" db="EMBL/GenBank/DDBJ databases">
        <authorList>
            <consortium name="Lawrence Berkeley National Laboratory"/>
            <person name="Mondo S.J."/>
            <person name="Hensen N."/>
            <person name="Bonometti L."/>
            <person name="Westerberg I."/>
            <person name="Brannstrom I.O."/>
            <person name="Guillou S."/>
            <person name="Cros-Aarteil S."/>
            <person name="Calhoun S."/>
            <person name="Haridas S."/>
            <person name="Kuo A."/>
            <person name="Pangilinan J."/>
            <person name="Riley R."/>
            <person name="Labutti K."/>
            <person name="Andreopoulos B."/>
            <person name="Lipzen A."/>
            <person name="Chen C."/>
            <person name="Yanf M."/>
            <person name="Daum C."/>
            <person name="Ng V."/>
            <person name="Clum A."/>
            <person name="Steindorff A."/>
            <person name="Ohm R."/>
            <person name="Martin F."/>
            <person name="Silar P."/>
            <person name="Natvig D."/>
            <person name="Lalanne C."/>
            <person name="Gautier V."/>
            <person name="Ament-Velasquez S.L."/>
            <person name="Kruys A."/>
            <person name="Hutchinson M.I."/>
            <person name="Powell A.J."/>
            <person name="Barry K."/>
            <person name="Miller A.N."/>
            <person name="Grigoriev I.V."/>
            <person name="Debuchy R."/>
            <person name="Gladieux P."/>
            <person name="Thoren M.H."/>
            <person name="Johannesson H."/>
        </authorList>
    </citation>
    <scope>NUCLEOTIDE SEQUENCE</scope>
    <source>
        <strain evidence="2">PSN324</strain>
    </source>
</reference>
<comment type="caution">
    <text evidence="2">The sequence shown here is derived from an EMBL/GenBank/DDBJ whole genome shotgun (WGS) entry which is preliminary data.</text>
</comment>
<feature type="region of interest" description="Disordered" evidence="1">
    <location>
        <begin position="432"/>
        <end position="458"/>
    </location>
</feature>
<feature type="compositionally biased region" description="Basic residues" evidence="1">
    <location>
        <begin position="76"/>
        <end position="90"/>
    </location>
</feature>
<evidence type="ECO:0000313" key="2">
    <source>
        <dbReference type="EMBL" id="KAK4462084.1"/>
    </source>
</evidence>
<sequence length="923" mass="105668">MARRKAKAKAPSTEVANSSKQQQKKTTKSKVPQASTATSSEPKSSRVALAPKKDSVSNIKKKGAQLELPEGYQPLKKTRLNKKNRNRKRGNMTTTHINAQAASGSQARPAPGNRTDAESNLLLLEPWVTDRYHYAPPIDDDTVNFDYCREWTSLGEMPKSRFLQEVMRGRYGRIPRIFPDSTFEEVCASSLPSARTGQLRQHDAKSEIWKKIQEGKPVTPSPFKLFGLRAAGMVQLDGEEPRNQRSALYKFLSEVELAEHLLGYLNTSVRDISALATCCKGVSRLVAGAVEAWDVNVPLPDFQLHINKEVDRFRTKVDQQTGKRIQADGIRSRVLVITKIQDRVPDESHAYSESLGTTLRMFKTFSTIDYAFRHVVLDQVQFLDVRMFEALLVSLPNLKTVAISRCELMDVSKLPDLIRVVKRSAKKALPSSGNVVAPTEQDEEMIYSKPPPSGTVGSPLWEESWTKAKASEEAGPYVRLGFAPYNFTGPDTKSRLGSFGVTHHKPTFHTPKAVLALTLRCDEDAQQVGMDLWSDSSSYFSFLKRLPGPDPIWAIKAREAVMTMKKWKLDEKSWDSNSTQLTERFADDLMAALSGDNTWPYPTMPRRMLMSLPKDHIEYVYWRLADTCLDCNKEYLRVLFPIRPGVCWGCTMIKFVDDLEDSHGRRYQMYALETLFSGLRWNEVTLGKLMDEVTRADVLDQTWQAASMADAVRNRYNKDDYYKESPIQPPWVTRTCTPLLTKTSIIMSNWRWMYNPVAARFDYLQGGPQHKHPCERLPYASHEGTRTFEAFCADWTWSTITDRVYGKYLCDNWQGNGGITVERRNQLIADRLMAIKNDPRSHRHVRQIEYEFVCQSEIKEMKWYRNSIEDDKLSLLTPGHMIFNHDDPIPDHRIEPDRFERIVLHYENFVKTSYRGLRPLDSW</sequence>
<accession>A0AAV9HQD7</accession>
<reference evidence="2" key="1">
    <citation type="journal article" date="2023" name="Mol. Phylogenet. Evol.">
        <title>Genome-scale phylogeny and comparative genomics of the fungal order Sordariales.</title>
        <authorList>
            <person name="Hensen N."/>
            <person name="Bonometti L."/>
            <person name="Westerberg I."/>
            <person name="Brannstrom I.O."/>
            <person name="Guillou S."/>
            <person name="Cros-Aarteil S."/>
            <person name="Calhoun S."/>
            <person name="Haridas S."/>
            <person name="Kuo A."/>
            <person name="Mondo S."/>
            <person name="Pangilinan J."/>
            <person name="Riley R."/>
            <person name="LaButti K."/>
            <person name="Andreopoulos B."/>
            <person name="Lipzen A."/>
            <person name="Chen C."/>
            <person name="Yan M."/>
            <person name="Daum C."/>
            <person name="Ng V."/>
            <person name="Clum A."/>
            <person name="Steindorff A."/>
            <person name="Ohm R.A."/>
            <person name="Martin F."/>
            <person name="Silar P."/>
            <person name="Natvig D.O."/>
            <person name="Lalanne C."/>
            <person name="Gautier V."/>
            <person name="Ament-Velasquez S.L."/>
            <person name="Kruys A."/>
            <person name="Hutchinson M.I."/>
            <person name="Powell A.J."/>
            <person name="Barry K."/>
            <person name="Miller A.N."/>
            <person name="Grigoriev I.V."/>
            <person name="Debuchy R."/>
            <person name="Gladieux P."/>
            <person name="Hiltunen Thoren M."/>
            <person name="Johannesson H."/>
        </authorList>
    </citation>
    <scope>NUCLEOTIDE SEQUENCE</scope>
    <source>
        <strain evidence="2">PSN324</strain>
    </source>
</reference>
<evidence type="ECO:0000313" key="3">
    <source>
        <dbReference type="Proteomes" id="UP001321749"/>
    </source>
</evidence>
<organism evidence="2 3">
    <name type="scientific">Cladorrhinum samala</name>
    <dbReference type="NCBI Taxonomy" id="585594"/>
    <lineage>
        <taxon>Eukaryota</taxon>
        <taxon>Fungi</taxon>
        <taxon>Dikarya</taxon>
        <taxon>Ascomycota</taxon>
        <taxon>Pezizomycotina</taxon>
        <taxon>Sordariomycetes</taxon>
        <taxon>Sordariomycetidae</taxon>
        <taxon>Sordariales</taxon>
        <taxon>Podosporaceae</taxon>
        <taxon>Cladorrhinum</taxon>
    </lineage>
</organism>